<dbReference type="Proteomes" id="UP000228502">
    <property type="component" value="Unassembled WGS sequence"/>
</dbReference>
<feature type="non-terminal residue" evidence="1">
    <location>
        <position position="61"/>
    </location>
</feature>
<evidence type="ECO:0000313" key="1">
    <source>
        <dbReference type="EMBL" id="PIH08946.1"/>
    </source>
</evidence>
<gene>
    <name evidence="1" type="ORF">CTJ08_13710</name>
</gene>
<proteinExistence type="predicted"/>
<sequence>MSDVFGFDEAIQDLERYSSRANNINEKMYQEGIKMRDDARNIARGLGLYKTGKGVSGIDIE</sequence>
<reference evidence="1 2" key="1">
    <citation type="submission" date="2017-10" db="EMBL/GenBank/DDBJ databases">
        <title>genome sequences of Staph epi in chlorhexidine trial.</title>
        <authorList>
            <person name="Greninger A.L."/>
            <person name="Addetia A."/>
            <person name="Qin X."/>
            <person name="Zerr D."/>
        </authorList>
    </citation>
    <scope>NUCLEOTIDE SEQUENCE [LARGE SCALE GENOMIC DNA]</scope>
    <source>
        <strain evidence="1 2">SCH-17</strain>
    </source>
</reference>
<dbReference type="AlphaFoldDB" id="A0AAE5QUD6"/>
<organism evidence="1 2">
    <name type="scientific">Staphylococcus epidermidis</name>
    <dbReference type="NCBI Taxonomy" id="1282"/>
    <lineage>
        <taxon>Bacteria</taxon>
        <taxon>Bacillati</taxon>
        <taxon>Bacillota</taxon>
        <taxon>Bacilli</taxon>
        <taxon>Bacillales</taxon>
        <taxon>Staphylococcaceae</taxon>
        <taxon>Staphylococcus</taxon>
    </lineage>
</organism>
<comment type="caution">
    <text evidence="1">The sequence shown here is derived from an EMBL/GenBank/DDBJ whole genome shotgun (WGS) entry which is preliminary data.</text>
</comment>
<accession>A0AAE5QUD6</accession>
<name>A0AAE5QUD6_STAEP</name>
<evidence type="ECO:0000313" key="2">
    <source>
        <dbReference type="Proteomes" id="UP000228502"/>
    </source>
</evidence>
<dbReference type="EMBL" id="PEJG01000117">
    <property type="protein sequence ID" value="PIH08946.1"/>
    <property type="molecule type" value="Genomic_DNA"/>
</dbReference>
<protein>
    <submittedName>
        <fullName evidence="1">Uncharacterized protein</fullName>
    </submittedName>
</protein>